<dbReference type="SUPFAM" id="SSF88713">
    <property type="entry name" value="Glycoside hydrolase/deacetylase"/>
    <property type="match status" value="1"/>
</dbReference>
<evidence type="ECO:0000313" key="5">
    <source>
        <dbReference type="EMBL" id="KAL0092643.1"/>
    </source>
</evidence>
<evidence type="ECO:0000256" key="1">
    <source>
        <dbReference type="ARBA" id="ARBA00022723"/>
    </source>
</evidence>
<feature type="domain" description="NodB homology" evidence="4">
    <location>
        <begin position="106"/>
        <end position="297"/>
    </location>
</feature>
<dbReference type="PROSITE" id="PS51677">
    <property type="entry name" value="NODB"/>
    <property type="match status" value="1"/>
</dbReference>
<evidence type="ECO:0000259" key="4">
    <source>
        <dbReference type="PROSITE" id="PS51677"/>
    </source>
</evidence>
<dbReference type="PANTHER" id="PTHR10587">
    <property type="entry name" value="GLYCOSYL TRANSFERASE-RELATED"/>
    <property type="match status" value="1"/>
</dbReference>
<evidence type="ECO:0000256" key="2">
    <source>
        <dbReference type="ARBA" id="ARBA00022801"/>
    </source>
</evidence>
<keyword evidence="6" id="KW-1185">Reference proteome</keyword>
<dbReference type="EMBL" id="JBCLYO010000002">
    <property type="protein sequence ID" value="KAL0092643.1"/>
    <property type="molecule type" value="Genomic_DNA"/>
</dbReference>
<evidence type="ECO:0000313" key="6">
    <source>
        <dbReference type="Proteomes" id="UP001448207"/>
    </source>
</evidence>
<evidence type="ECO:0000256" key="3">
    <source>
        <dbReference type="SAM" id="SignalP"/>
    </source>
</evidence>
<gene>
    <name evidence="5" type="ORF">J3Q64DRAFT_1672714</name>
</gene>
<dbReference type="InterPro" id="IPR011330">
    <property type="entry name" value="Glyco_hydro/deAcase_b/a-brl"/>
</dbReference>
<sequence length="390" mass="42097">MRPFSAYLSSPKLPSGLAILALTSLLLLSHGSQVQAQGDSQDIQVPRNSQWLSAVDLTKVPNIPVRPVGSGICEDSLCDGTDNDRCFESCGNVASPEDLYGCPSAHHWALTFDDGPSNYTSELLDILDEYRIKATFCVLGSNVKRYPQVLQRIFQSGHQIASHTYSHPHLMSLTNEEIIYEIKATEEAIRDAIGIKPKYIRPPFGEADDRVKGLLRTMGYRVLMWNVDPTDYDVYMLPDVSNKIQGAFRMAAVGQDTGLNANEDPGFISLQHDLYQQSIDQVPDIIQSLLSKGFIFTTAADCAGDAKPHEILGGEDGLEAQAVIVGKIAAVSANVTSVNATSASVSDTNLLTSATVSNVSNVSSGASINIYSQSSWVLGWVIATAALLLS</sequence>
<dbReference type="Pfam" id="PF01522">
    <property type="entry name" value="Polysacc_deac_1"/>
    <property type="match status" value="1"/>
</dbReference>
<keyword evidence="3" id="KW-0732">Signal</keyword>
<dbReference type="PANTHER" id="PTHR10587:SF133">
    <property type="entry name" value="CHITIN DEACETYLASE 1-RELATED"/>
    <property type="match status" value="1"/>
</dbReference>
<dbReference type="InterPro" id="IPR050248">
    <property type="entry name" value="Polysacc_deacetylase_ArnD"/>
</dbReference>
<dbReference type="InterPro" id="IPR002509">
    <property type="entry name" value="NODB_dom"/>
</dbReference>
<keyword evidence="1" id="KW-0479">Metal-binding</keyword>
<name>A0ABR3B9B4_PHYBL</name>
<dbReference type="Proteomes" id="UP001448207">
    <property type="component" value="Unassembled WGS sequence"/>
</dbReference>
<keyword evidence="2" id="KW-0378">Hydrolase</keyword>
<organism evidence="5 6">
    <name type="scientific">Phycomyces blakesleeanus</name>
    <dbReference type="NCBI Taxonomy" id="4837"/>
    <lineage>
        <taxon>Eukaryota</taxon>
        <taxon>Fungi</taxon>
        <taxon>Fungi incertae sedis</taxon>
        <taxon>Mucoromycota</taxon>
        <taxon>Mucoromycotina</taxon>
        <taxon>Mucoromycetes</taxon>
        <taxon>Mucorales</taxon>
        <taxon>Phycomycetaceae</taxon>
        <taxon>Phycomyces</taxon>
    </lineage>
</organism>
<proteinExistence type="predicted"/>
<accession>A0ABR3B9B4</accession>
<reference evidence="5 6" key="1">
    <citation type="submission" date="2024-04" db="EMBL/GenBank/DDBJ databases">
        <title>Symmetric and asymmetric DNA N6-adenine methylation regulates different biological responses in Mucorales.</title>
        <authorList>
            <consortium name="Lawrence Berkeley National Laboratory"/>
            <person name="Lax C."/>
            <person name="Mondo S.J."/>
            <person name="Osorio-Concepcion M."/>
            <person name="Muszewska A."/>
            <person name="Corrochano-Luque M."/>
            <person name="Gutierrez G."/>
            <person name="Riley R."/>
            <person name="Lipzen A."/>
            <person name="Guo J."/>
            <person name="Hundley H."/>
            <person name="Amirebrahimi M."/>
            <person name="Ng V."/>
            <person name="Lorenzo-Gutierrez D."/>
            <person name="Binder U."/>
            <person name="Yang J."/>
            <person name="Song Y."/>
            <person name="Canovas D."/>
            <person name="Navarro E."/>
            <person name="Freitag M."/>
            <person name="Gabaldon T."/>
            <person name="Grigoriev I.V."/>
            <person name="Corrochano L.M."/>
            <person name="Nicolas F.E."/>
            <person name="Garre V."/>
        </authorList>
    </citation>
    <scope>NUCLEOTIDE SEQUENCE [LARGE SCALE GENOMIC DNA]</scope>
    <source>
        <strain evidence="5 6">L51</strain>
    </source>
</reference>
<feature type="signal peptide" evidence="3">
    <location>
        <begin position="1"/>
        <end position="36"/>
    </location>
</feature>
<dbReference type="Gene3D" id="3.20.20.370">
    <property type="entry name" value="Glycoside hydrolase/deacetylase"/>
    <property type="match status" value="1"/>
</dbReference>
<protein>
    <recommendedName>
        <fullName evidence="4">NodB homology domain-containing protein</fullName>
    </recommendedName>
</protein>
<comment type="caution">
    <text evidence="5">The sequence shown here is derived from an EMBL/GenBank/DDBJ whole genome shotgun (WGS) entry which is preliminary data.</text>
</comment>
<feature type="chain" id="PRO_5047367177" description="NodB homology domain-containing protein" evidence="3">
    <location>
        <begin position="37"/>
        <end position="390"/>
    </location>
</feature>